<dbReference type="RefSeq" id="WP_176819454.1">
    <property type="nucleotide sequence ID" value="NZ_FNPC01000004.1"/>
</dbReference>
<evidence type="ECO:0000259" key="3">
    <source>
        <dbReference type="Pfam" id="PF23600"/>
    </source>
</evidence>
<organism evidence="4 5">
    <name type="scientific">Halopenitus persicus</name>
    <dbReference type="NCBI Taxonomy" id="1048396"/>
    <lineage>
        <taxon>Archaea</taxon>
        <taxon>Methanobacteriati</taxon>
        <taxon>Methanobacteriota</taxon>
        <taxon>Stenosarchaea group</taxon>
        <taxon>Halobacteria</taxon>
        <taxon>Halobacteriales</taxon>
        <taxon>Haloferacaceae</taxon>
        <taxon>Halopenitus</taxon>
    </lineage>
</organism>
<accession>A0A1H3IJE7</accession>
<feature type="compositionally biased region" description="Acidic residues" evidence="1">
    <location>
        <begin position="367"/>
        <end position="376"/>
    </location>
</feature>
<proteinExistence type="predicted"/>
<evidence type="ECO:0000313" key="4">
    <source>
        <dbReference type="EMBL" id="SDY27188.1"/>
    </source>
</evidence>
<feature type="domain" description="Cell division protein A N-terminal" evidence="3">
    <location>
        <begin position="2"/>
        <end position="156"/>
    </location>
</feature>
<feature type="transmembrane region" description="Helical" evidence="2">
    <location>
        <begin position="21"/>
        <end position="40"/>
    </location>
</feature>
<keyword evidence="2" id="KW-0472">Membrane</keyword>
<evidence type="ECO:0000256" key="1">
    <source>
        <dbReference type="SAM" id="MobiDB-lite"/>
    </source>
</evidence>
<name>A0A1H3IJE7_9EURY</name>
<dbReference type="InterPro" id="IPR055563">
    <property type="entry name" value="CdpA_N"/>
</dbReference>
<keyword evidence="2" id="KW-0812">Transmembrane</keyword>
<feature type="compositionally biased region" description="Gly residues" evidence="1">
    <location>
        <begin position="184"/>
        <end position="193"/>
    </location>
</feature>
<feature type="compositionally biased region" description="Polar residues" evidence="1">
    <location>
        <begin position="220"/>
        <end position="230"/>
    </location>
</feature>
<dbReference type="OrthoDB" id="235883at2157"/>
<evidence type="ECO:0000313" key="5">
    <source>
        <dbReference type="Proteomes" id="UP000199079"/>
    </source>
</evidence>
<feature type="compositionally biased region" description="Low complexity" evidence="1">
    <location>
        <begin position="335"/>
        <end position="346"/>
    </location>
</feature>
<feature type="region of interest" description="Disordered" evidence="1">
    <location>
        <begin position="184"/>
        <end position="376"/>
    </location>
</feature>
<dbReference type="Proteomes" id="UP000199079">
    <property type="component" value="Unassembled WGS sequence"/>
</dbReference>
<feature type="transmembrane region" description="Helical" evidence="2">
    <location>
        <begin position="129"/>
        <end position="150"/>
    </location>
</feature>
<evidence type="ECO:0000256" key="2">
    <source>
        <dbReference type="SAM" id="Phobius"/>
    </source>
</evidence>
<reference evidence="5" key="1">
    <citation type="submission" date="2016-10" db="EMBL/GenBank/DDBJ databases">
        <authorList>
            <person name="Varghese N."/>
            <person name="Submissions S."/>
        </authorList>
    </citation>
    <scope>NUCLEOTIDE SEQUENCE [LARGE SCALE GENOMIC DNA]</scope>
    <source>
        <strain evidence="5">DC30,IBRC 10041,KCTC 4046</strain>
    </source>
</reference>
<keyword evidence="2" id="KW-1133">Transmembrane helix</keyword>
<dbReference type="EMBL" id="FNPC01000004">
    <property type="protein sequence ID" value="SDY27188.1"/>
    <property type="molecule type" value="Genomic_DNA"/>
</dbReference>
<gene>
    <name evidence="4" type="ORF">SAMN05216564_104132</name>
</gene>
<protein>
    <recommendedName>
        <fullName evidence="3">Cell division protein A N-terminal domain-containing protein</fullName>
    </recommendedName>
</protein>
<feature type="compositionally biased region" description="Basic and acidic residues" evidence="1">
    <location>
        <begin position="314"/>
        <end position="331"/>
    </location>
</feature>
<feature type="compositionally biased region" description="Low complexity" evidence="1">
    <location>
        <begin position="244"/>
        <end position="269"/>
    </location>
</feature>
<feature type="transmembrane region" description="Helical" evidence="2">
    <location>
        <begin position="60"/>
        <end position="82"/>
    </location>
</feature>
<dbReference type="AlphaFoldDB" id="A0A1H3IJE7"/>
<feature type="compositionally biased region" description="Polar residues" evidence="1">
    <location>
        <begin position="356"/>
        <end position="366"/>
    </location>
</feature>
<sequence length="376" mass="37981">MTSLSEVYGGRGRSTTSLRRLYLGVALFAVGILLIVAGILAAGTDLIPSMEAYSLADARWYGGILGGTGLPLAMLGVMSVLPAGRRTRASAVVGASIMALGVVVFSYAYPYHWVNSPRPELVDLTLPTAGIYFLGGATVFWCLFVGVANFKTRNDPGGTVTLEVTHKGETKVVEVDRRQLDEFGGVGLLGGTPDGSVETQTNDPDANTLGGNGAEVSHATPDSATDSTPDSAGADSATDIFDDASSAGSGSSAAASSGGPVGPGAASVSDGGSDPESIRTPTGSAEPSTTTDRSSAGGAGGAGDDDGFSTDWPDPGRNRTGDRERDGDQGRSRNRSAGGSSGSVSGRPDDPPAGTATDQFAASNASTDDEDVEFIE</sequence>
<dbReference type="Pfam" id="PF23600">
    <property type="entry name" value="CdpA_N"/>
    <property type="match status" value="1"/>
</dbReference>
<keyword evidence="5" id="KW-1185">Reference proteome</keyword>
<feature type="transmembrane region" description="Helical" evidence="2">
    <location>
        <begin position="89"/>
        <end position="109"/>
    </location>
</feature>